<keyword evidence="2" id="KW-0812">Transmembrane</keyword>
<dbReference type="PANTHER" id="PTHR30203">
    <property type="entry name" value="OUTER MEMBRANE CATION EFFLUX PROTEIN"/>
    <property type="match status" value="1"/>
</dbReference>
<accession>A0A6M2BSM1</accession>
<dbReference type="AlphaFoldDB" id="A0A6M2BSM1"/>
<reference evidence="3 4" key="1">
    <citation type="journal article" date="2014" name="Int. J. Syst. Evol. Microbiol.">
        <title>Solimonas terrae sp. nov., isolated from soil.</title>
        <authorList>
            <person name="Kim S.J."/>
            <person name="Moon J.Y."/>
            <person name="Weon H.Y."/>
            <person name="Ahn J.H."/>
            <person name="Chen W.M."/>
            <person name="Kwon S.W."/>
        </authorList>
    </citation>
    <scope>NUCLEOTIDE SEQUENCE [LARGE SCALE GENOMIC DNA]</scope>
    <source>
        <strain evidence="3 4">KIS83-12</strain>
    </source>
</reference>
<evidence type="ECO:0000313" key="4">
    <source>
        <dbReference type="Proteomes" id="UP000472676"/>
    </source>
</evidence>
<keyword evidence="2" id="KW-0472">Membrane</keyword>
<comment type="subcellular location">
    <subcellularLocation>
        <location evidence="2">Cell outer membrane</location>
        <topology evidence="2">Lipid-anchor</topology>
    </subcellularLocation>
</comment>
<keyword evidence="2" id="KW-1134">Transmembrane beta strand</keyword>
<dbReference type="EMBL" id="JAAMOW010000005">
    <property type="protein sequence ID" value="NGY05211.1"/>
    <property type="molecule type" value="Genomic_DNA"/>
</dbReference>
<proteinExistence type="inferred from homology"/>
<dbReference type="GO" id="GO:0009279">
    <property type="term" value="C:cell outer membrane"/>
    <property type="evidence" value="ECO:0007669"/>
    <property type="project" value="UniProtKB-SubCell"/>
</dbReference>
<evidence type="ECO:0000256" key="2">
    <source>
        <dbReference type="RuleBase" id="RU362097"/>
    </source>
</evidence>
<dbReference type="Gene3D" id="1.20.1600.10">
    <property type="entry name" value="Outer membrane efflux proteins (OEP)"/>
    <property type="match status" value="1"/>
</dbReference>
<feature type="signal peptide" evidence="2">
    <location>
        <begin position="1"/>
        <end position="23"/>
    </location>
</feature>
<dbReference type="GO" id="GO:0015562">
    <property type="term" value="F:efflux transmembrane transporter activity"/>
    <property type="evidence" value="ECO:0007669"/>
    <property type="project" value="InterPro"/>
</dbReference>
<name>A0A6M2BSM1_9GAMM</name>
<organism evidence="3 4">
    <name type="scientific">Solimonas terrae</name>
    <dbReference type="NCBI Taxonomy" id="1396819"/>
    <lineage>
        <taxon>Bacteria</taxon>
        <taxon>Pseudomonadati</taxon>
        <taxon>Pseudomonadota</taxon>
        <taxon>Gammaproteobacteria</taxon>
        <taxon>Nevskiales</taxon>
        <taxon>Nevskiaceae</taxon>
        <taxon>Solimonas</taxon>
    </lineage>
</organism>
<keyword evidence="2" id="KW-0449">Lipoprotein</keyword>
<evidence type="ECO:0000313" key="3">
    <source>
        <dbReference type="EMBL" id="NGY05211.1"/>
    </source>
</evidence>
<gene>
    <name evidence="3" type="ORF">G7Y85_10560</name>
</gene>
<feature type="chain" id="PRO_5027155042" evidence="2">
    <location>
        <begin position="24"/>
        <end position="481"/>
    </location>
</feature>
<evidence type="ECO:0000256" key="1">
    <source>
        <dbReference type="ARBA" id="ARBA00007613"/>
    </source>
</evidence>
<dbReference type="SUPFAM" id="SSF56954">
    <property type="entry name" value="Outer membrane efflux proteins (OEP)"/>
    <property type="match status" value="1"/>
</dbReference>
<keyword evidence="4" id="KW-1185">Reference proteome</keyword>
<keyword evidence="2" id="KW-0564">Palmitate</keyword>
<dbReference type="Proteomes" id="UP000472676">
    <property type="component" value="Unassembled WGS sequence"/>
</dbReference>
<dbReference type="RefSeq" id="WP_166256166.1">
    <property type="nucleotide sequence ID" value="NZ_JAAMOW010000005.1"/>
</dbReference>
<dbReference type="InterPro" id="IPR010131">
    <property type="entry name" value="MdtP/NodT-like"/>
</dbReference>
<protein>
    <submittedName>
        <fullName evidence="3">TolC family protein</fullName>
    </submittedName>
</protein>
<dbReference type="InterPro" id="IPR003423">
    <property type="entry name" value="OMP_efflux"/>
</dbReference>
<dbReference type="PROSITE" id="PS51257">
    <property type="entry name" value="PROKAR_LIPOPROTEIN"/>
    <property type="match status" value="1"/>
</dbReference>
<dbReference type="NCBIfam" id="TIGR01845">
    <property type="entry name" value="outer_NodT"/>
    <property type="match status" value="1"/>
</dbReference>
<dbReference type="PANTHER" id="PTHR30203:SF25">
    <property type="entry name" value="OUTER MEMBRANE PROTEIN-RELATED"/>
    <property type="match status" value="1"/>
</dbReference>
<comment type="similarity">
    <text evidence="1 2">Belongs to the outer membrane factor (OMF) (TC 1.B.17) family.</text>
</comment>
<dbReference type="Pfam" id="PF02321">
    <property type="entry name" value="OEP"/>
    <property type="match status" value="2"/>
</dbReference>
<comment type="caution">
    <text evidence="3">The sequence shown here is derived from an EMBL/GenBank/DDBJ whole genome shotgun (WGS) entry which is preliminary data.</text>
</comment>
<keyword evidence="2" id="KW-0732">Signal</keyword>
<sequence length="481" mass="51830">MNAFRTFTLTTVAAAALALSACAVGPDYQKPELPAAHADIETSLYDSAEPSAAFWSVFGDAELDALETRALSANHDLRIALANLNQARALRRETVFDYLPTVTAAAGYTKAKQSRDQAPGFDRDARTTELYDAGFDAVWELDLFGRVRRENEASRANEEALTADLHGAQISVAAEVARTYFELRGAQARYAVAQGNADNQLGTLQYTEARLKYGRGTEFDEQRARAQLASTRARVPDQQIAISNAMHRLAVLCGLEPEALKGELSAAGDMPALPRLVRIGQPDDLLRRRPDVASAERRLAAATAGIGIAAADYFPRVSFSGEVGYSVAHPGSVGDSGSGTYAFGPSISWAAFDLGRVHARVQQHRAQADAALARYQQSVLRALEETSNTLSAYGYNRRKLDLLDESVQASDRAVQLARVRFEAGAADFIDVLDAERNQLDAEDQLAQARTQTATSLVALYKSLGGGWNADAPATTAVSLKD</sequence>
<dbReference type="Gene3D" id="2.20.200.10">
    <property type="entry name" value="Outer membrane efflux proteins (OEP)"/>
    <property type="match status" value="1"/>
</dbReference>